<name>A0ABR2KP31_9EUKA</name>
<organism evidence="7 8">
    <name type="scientific">Tritrichomonas musculus</name>
    <dbReference type="NCBI Taxonomy" id="1915356"/>
    <lineage>
        <taxon>Eukaryota</taxon>
        <taxon>Metamonada</taxon>
        <taxon>Parabasalia</taxon>
        <taxon>Tritrichomonadida</taxon>
        <taxon>Tritrichomonadidae</taxon>
        <taxon>Tritrichomonas</taxon>
    </lineage>
</organism>
<comment type="subcellular location">
    <subcellularLocation>
        <location evidence="1">Membrane</location>
        <topology evidence="1">Multi-pass membrane protein</topology>
    </subcellularLocation>
</comment>
<sequence>MKSSKKKLYEKPIFNQKGILSSSDMICCCINSAVGLGVLKLGVAFTSGLLISFLLLVIICFLSFYSYKLLVLSASVCHQSTFEEIWKVQFSKKTIFIPVCFTVITTLLSIVNYIREIQSYTITIFSKIYFLATDKAELTVLNLKIYKMLVGCAAFVSFLIPVCFVTHLKTITKLSYISNFFLILFTIYIIIMFGYEVKHLGFDPDHSFKLFHFKGHITRSLSTTIFAFNFHPLAYPGIRNVINSTKSNLSNIFRNTMIIVLVYYLIVGTFSYLTFFDKNKSGVILDYYPENTKTEKILTIIGRIITLVFILFTVPHPLNACRYVILNLVSDVLVFPEEIWRFTGIIISLLALCLANLTEKYLNILFTFSDAMASFFLFVFTPLFYLKINGLYDRFNAFMSILLLLIGAMSTIFSILNNES</sequence>
<dbReference type="PANTHER" id="PTHR22950:SF702">
    <property type="entry name" value="AMINO ACID TRANSPORTER PROTEIN"/>
    <property type="match status" value="1"/>
</dbReference>
<comment type="caution">
    <text evidence="7">The sequence shown here is derived from an EMBL/GenBank/DDBJ whole genome shotgun (WGS) entry which is preliminary data.</text>
</comment>
<keyword evidence="8" id="KW-1185">Reference proteome</keyword>
<keyword evidence="3 5" id="KW-1133">Transmembrane helix</keyword>
<feature type="transmembrane region" description="Helical" evidence="5">
    <location>
        <begin position="339"/>
        <end position="357"/>
    </location>
</feature>
<feature type="domain" description="Amino acid transporter transmembrane" evidence="6">
    <location>
        <begin position="26"/>
        <end position="414"/>
    </location>
</feature>
<gene>
    <name evidence="7" type="ORF">M9Y10_029830</name>
</gene>
<dbReference type="Pfam" id="PF01490">
    <property type="entry name" value="Aa_trans"/>
    <property type="match status" value="1"/>
</dbReference>
<evidence type="ECO:0000256" key="1">
    <source>
        <dbReference type="ARBA" id="ARBA00004141"/>
    </source>
</evidence>
<feature type="transmembrane region" description="Helical" evidence="5">
    <location>
        <begin position="145"/>
        <end position="164"/>
    </location>
</feature>
<keyword evidence="4 5" id="KW-0472">Membrane</keyword>
<evidence type="ECO:0000259" key="6">
    <source>
        <dbReference type="Pfam" id="PF01490"/>
    </source>
</evidence>
<feature type="transmembrane region" description="Helical" evidence="5">
    <location>
        <begin position="297"/>
        <end position="319"/>
    </location>
</feature>
<keyword evidence="2 5" id="KW-0812">Transmembrane</keyword>
<accession>A0ABR2KP31</accession>
<feature type="transmembrane region" description="Helical" evidence="5">
    <location>
        <begin position="364"/>
        <end position="385"/>
    </location>
</feature>
<reference evidence="7 8" key="1">
    <citation type="submission" date="2024-04" db="EMBL/GenBank/DDBJ databases">
        <title>Tritrichomonas musculus Genome.</title>
        <authorList>
            <person name="Alves-Ferreira E."/>
            <person name="Grigg M."/>
            <person name="Lorenzi H."/>
            <person name="Galac M."/>
        </authorList>
    </citation>
    <scope>NUCLEOTIDE SEQUENCE [LARGE SCALE GENOMIC DNA]</scope>
    <source>
        <strain evidence="7 8">EAF2021</strain>
    </source>
</reference>
<feature type="transmembrane region" description="Helical" evidence="5">
    <location>
        <begin position="397"/>
        <end position="416"/>
    </location>
</feature>
<feature type="transmembrane region" description="Helical" evidence="5">
    <location>
        <begin position="45"/>
        <end position="65"/>
    </location>
</feature>
<feature type="transmembrane region" description="Helical" evidence="5">
    <location>
        <begin position="176"/>
        <end position="195"/>
    </location>
</feature>
<dbReference type="InterPro" id="IPR013057">
    <property type="entry name" value="AA_transpt_TM"/>
</dbReference>
<evidence type="ECO:0000256" key="3">
    <source>
        <dbReference type="ARBA" id="ARBA00022989"/>
    </source>
</evidence>
<proteinExistence type="predicted"/>
<feature type="transmembrane region" description="Helical" evidence="5">
    <location>
        <begin position="95"/>
        <end position="114"/>
    </location>
</feature>
<dbReference type="PANTHER" id="PTHR22950">
    <property type="entry name" value="AMINO ACID TRANSPORTER"/>
    <property type="match status" value="1"/>
</dbReference>
<evidence type="ECO:0000313" key="7">
    <source>
        <dbReference type="EMBL" id="KAK8892591.1"/>
    </source>
</evidence>
<evidence type="ECO:0000256" key="2">
    <source>
        <dbReference type="ARBA" id="ARBA00022692"/>
    </source>
</evidence>
<feature type="transmembrane region" description="Helical" evidence="5">
    <location>
        <begin position="256"/>
        <end position="276"/>
    </location>
</feature>
<evidence type="ECO:0000256" key="4">
    <source>
        <dbReference type="ARBA" id="ARBA00023136"/>
    </source>
</evidence>
<protein>
    <recommendedName>
        <fullName evidence="6">Amino acid transporter transmembrane domain-containing protein</fullName>
    </recommendedName>
</protein>
<dbReference type="EMBL" id="JAPFFF010000004">
    <property type="protein sequence ID" value="KAK8892591.1"/>
    <property type="molecule type" value="Genomic_DNA"/>
</dbReference>
<evidence type="ECO:0000313" key="8">
    <source>
        <dbReference type="Proteomes" id="UP001470230"/>
    </source>
</evidence>
<evidence type="ECO:0000256" key="5">
    <source>
        <dbReference type="SAM" id="Phobius"/>
    </source>
</evidence>
<dbReference type="Proteomes" id="UP001470230">
    <property type="component" value="Unassembled WGS sequence"/>
</dbReference>